<gene>
    <name evidence="1" type="ORF">A0J61_07514</name>
</gene>
<evidence type="ECO:0000313" key="1">
    <source>
        <dbReference type="EMBL" id="OBZ84441.1"/>
    </source>
</evidence>
<proteinExistence type="predicted"/>
<accession>A0A1C7N606</accession>
<dbReference type="InParanoid" id="A0A1C7N606"/>
<dbReference type="OrthoDB" id="2215566at2759"/>
<dbReference type="Proteomes" id="UP000093000">
    <property type="component" value="Unassembled WGS sequence"/>
</dbReference>
<sequence>MPKFITLALGYLTVPLEIKSSIRTLTTEPGSRESKAAYWGYVSTISINCFVQSPPTIYPTHEKHVVQLKDDANLFEQETLVTLSSSMNPEGGPKSHGLITITDDLLGILSATDHHATFVLQIVQFDSKGTDSKSYHSQTKTPSLELSAKPAAIMELCQLWPNSKNQLAKIGAHVYQLACLYGYWDNWRIFEGICQTHQIDVDQLLNIQRQ</sequence>
<dbReference type="AlphaFoldDB" id="A0A1C7N606"/>
<reference evidence="1 2" key="1">
    <citation type="submission" date="2016-03" db="EMBL/GenBank/DDBJ databases">
        <title>Choanephora cucurbitarum.</title>
        <authorList>
            <person name="Min B."/>
            <person name="Park H."/>
            <person name="Park J.-H."/>
            <person name="Shin H.-D."/>
            <person name="Choi I.-G."/>
        </authorList>
    </citation>
    <scope>NUCLEOTIDE SEQUENCE [LARGE SCALE GENOMIC DNA]</scope>
    <source>
        <strain evidence="1 2">KUS-F28377</strain>
    </source>
</reference>
<protein>
    <submittedName>
        <fullName evidence="1">Uncharacterized protein</fullName>
    </submittedName>
</protein>
<dbReference type="EMBL" id="LUGH01000510">
    <property type="protein sequence ID" value="OBZ84441.1"/>
    <property type="molecule type" value="Genomic_DNA"/>
</dbReference>
<comment type="caution">
    <text evidence="1">The sequence shown here is derived from an EMBL/GenBank/DDBJ whole genome shotgun (WGS) entry which is preliminary data.</text>
</comment>
<name>A0A1C7N606_9FUNG</name>
<organism evidence="1 2">
    <name type="scientific">Choanephora cucurbitarum</name>
    <dbReference type="NCBI Taxonomy" id="101091"/>
    <lineage>
        <taxon>Eukaryota</taxon>
        <taxon>Fungi</taxon>
        <taxon>Fungi incertae sedis</taxon>
        <taxon>Mucoromycota</taxon>
        <taxon>Mucoromycotina</taxon>
        <taxon>Mucoromycetes</taxon>
        <taxon>Mucorales</taxon>
        <taxon>Mucorineae</taxon>
        <taxon>Choanephoraceae</taxon>
        <taxon>Choanephoroideae</taxon>
        <taxon>Choanephora</taxon>
    </lineage>
</organism>
<keyword evidence="2" id="KW-1185">Reference proteome</keyword>
<evidence type="ECO:0000313" key="2">
    <source>
        <dbReference type="Proteomes" id="UP000093000"/>
    </source>
</evidence>